<dbReference type="PANTHER" id="PTHR38462">
    <property type="entry name" value="EXONUCLEASE-LIKE PROTEIN"/>
    <property type="match status" value="1"/>
</dbReference>
<dbReference type="Gene3D" id="3.30.420.10">
    <property type="entry name" value="Ribonuclease H-like superfamily/Ribonuclease H"/>
    <property type="match status" value="1"/>
</dbReference>
<dbReference type="GO" id="GO:0003676">
    <property type="term" value="F:nucleic acid binding"/>
    <property type="evidence" value="ECO:0007669"/>
    <property type="project" value="InterPro"/>
</dbReference>
<feature type="domain" description="YprB ribonuclease H-like" evidence="1">
    <location>
        <begin position="26"/>
        <end position="192"/>
    </location>
</feature>
<keyword evidence="3" id="KW-1185">Reference proteome</keyword>
<evidence type="ECO:0000259" key="1">
    <source>
        <dbReference type="Pfam" id="PF13482"/>
    </source>
</evidence>
<protein>
    <submittedName>
        <fullName evidence="2">Ribonuclease H-like domain-containing protein</fullName>
    </submittedName>
</protein>
<evidence type="ECO:0000313" key="2">
    <source>
        <dbReference type="EMBL" id="QNM09675.1"/>
    </source>
</evidence>
<dbReference type="InterPro" id="IPR036397">
    <property type="entry name" value="RNaseH_sf"/>
</dbReference>
<reference evidence="2 3" key="1">
    <citation type="submission" date="2020-08" db="EMBL/GenBank/DDBJ databases">
        <authorList>
            <person name="Liu C."/>
            <person name="Sun Q."/>
        </authorList>
    </citation>
    <scope>NUCLEOTIDE SEQUENCE [LARGE SCALE GENOMIC DNA]</scope>
    <source>
        <strain evidence="2 3">NSJ-29</strain>
    </source>
</reference>
<organism evidence="2 3">
    <name type="scientific">Wansuia hejianensis</name>
    <dbReference type="NCBI Taxonomy" id="2763667"/>
    <lineage>
        <taxon>Bacteria</taxon>
        <taxon>Bacillati</taxon>
        <taxon>Bacillota</taxon>
        <taxon>Clostridia</taxon>
        <taxon>Lachnospirales</taxon>
        <taxon>Lachnospiraceae</taxon>
        <taxon>Wansuia</taxon>
    </lineage>
</organism>
<dbReference type="InterPro" id="IPR012337">
    <property type="entry name" value="RNaseH-like_sf"/>
</dbReference>
<dbReference type="KEGG" id="whj:H9Q79_05135"/>
<sequence>MVIQKELIFPENIKFHVLLEQLNHSVFFDIETTGLSWRTSHLYLIGAAFMENGCWTLQQWFLQKPSEEKELLLQFSSFLSGFTQVIHYNGQGFDLPYLAHKYEDYRLPDPFAHMESLDLYRMVRPFRSLLSLSSLKQKDVERLLEIPRKDCCSGKELISRYQEYLGSGSEELLRLLLLHNHDDVCGLLPLYSVTAYSSLRSGGFTVSNPVFEEQRLILPLQLIIPLPRPLFAGHERYALEAKGCKAALTVCGKEGTMKHFYDNYKDYYYLPLEDEAIHKSVGVYVDPAHRQKARPSNCYQKAAGLFFPQPYPRFSPAFYAGYRQRPAYFLPDDCWPDSGQKLKDYASDLLEEIITQAR</sequence>
<dbReference type="Pfam" id="PF13482">
    <property type="entry name" value="RNase_H_2"/>
    <property type="match status" value="1"/>
</dbReference>
<dbReference type="AlphaFoldDB" id="A0A7G9GFU3"/>
<dbReference type="Proteomes" id="UP000515860">
    <property type="component" value="Chromosome"/>
</dbReference>
<dbReference type="PANTHER" id="PTHR38462:SF1">
    <property type="entry name" value="YPRB RIBONUCLEASE H-LIKE DOMAIN-CONTAINING PROTEIN"/>
    <property type="match status" value="1"/>
</dbReference>
<name>A0A7G9GFU3_9FIRM</name>
<dbReference type="InterPro" id="IPR038720">
    <property type="entry name" value="YprB_RNase_H-like_dom"/>
</dbReference>
<dbReference type="SUPFAM" id="SSF53098">
    <property type="entry name" value="Ribonuclease H-like"/>
    <property type="match status" value="1"/>
</dbReference>
<gene>
    <name evidence="2" type="ORF">H9Q79_05135</name>
</gene>
<proteinExistence type="predicted"/>
<accession>A0A7G9GFU3</accession>
<evidence type="ECO:0000313" key="3">
    <source>
        <dbReference type="Proteomes" id="UP000515860"/>
    </source>
</evidence>
<dbReference type="RefSeq" id="WP_249329326.1">
    <property type="nucleotide sequence ID" value="NZ_CP060635.1"/>
</dbReference>
<dbReference type="EMBL" id="CP060635">
    <property type="protein sequence ID" value="QNM09675.1"/>
    <property type="molecule type" value="Genomic_DNA"/>
</dbReference>